<reference evidence="2" key="1">
    <citation type="submission" date="2024-07" db="EMBL/GenBank/DDBJ databases">
        <authorList>
            <person name="Li X.-J."/>
            <person name="Wang X."/>
        </authorList>
    </citation>
    <scope>NUCLEOTIDE SEQUENCE</scope>
    <source>
        <strain evidence="2">HSP-342</strain>
    </source>
</reference>
<gene>
    <name evidence="2" type="ORF">AB8B23_05045</name>
</gene>
<dbReference type="RefSeq" id="WP_369713720.1">
    <property type="nucleotide sequence ID" value="NZ_CP165646.1"/>
</dbReference>
<feature type="transmembrane region" description="Helical" evidence="1">
    <location>
        <begin position="185"/>
        <end position="206"/>
    </location>
</feature>
<protein>
    <recommendedName>
        <fullName evidence="3">Glycerophosphoryl diester phosphodiesterase membrane domain-containing protein</fullName>
    </recommendedName>
</protein>
<dbReference type="KEGG" id="lmes:AB8B23_05045"/>
<feature type="transmembrane region" description="Helical" evidence="1">
    <location>
        <begin position="60"/>
        <end position="79"/>
    </location>
</feature>
<feature type="transmembrane region" description="Helical" evidence="1">
    <location>
        <begin position="140"/>
        <end position="161"/>
    </location>
</feature>
<evidence type="ECO:0000256" key="1">
    <source>
        <dbReference type="SAM" id="Phobius"/>
    </source>
</evidence>
<evidence type="ECO:0008006" key="3">
    <source>
        <dbReference type="Google" id="ProtNLM"/>
    </source>
</evidence>
<feature type="transmembrane region" description="Helical" evidence="1">
    <location>
        <begin position="20"/>
        <end position="48"/>
    </location>
</feature>
<keyword evidence="1" id="KW-1133">Transmembrane helix</keyword>
<keyword evidence="1" id="KW-0812">Transmembrane</keyword>
<accession>A0AB39VCB1</accession>
<dbReference type="AlphaFoldDB" id="A0AB39VCB1"/>
<organism evidence="2">
    <name type="scientific">Leptotrichia mesophila</name>
    <dbReference type="NCBI Taxonomy" id="3239303"/>
    <lineage>
        <taxon>Bacteria</taxon>
        <taxon>Fusobacteriati</taxon>
        <taxon>Fusobacteriota</taxon>
        <taxon>Fusobacteriia</taxon>
        <taxon>Fusobacteriales</taxon>
        <taxon>Leptotrichiaceae</taxon>
        <taxon>Leptotrichia</taxon>
    </lineage>
</organism>
<feature type="transmembrane region" description="Helical" evidence="1">
    <location>
        <begin position="218"/>
        <end position="242"/>
    </location>
</feature>
<name>A0AB39VCB1_9FUSO</name>
<dbReference type="EMBL" id="CP165646">
    <property type="protein sequence ID" value="XDU65526.1"/>
    <property type="molecule type" value="Genomic_DNA"/>
</dbReference>
<sequence length="264" mass="31631">MDFKDLQMDLYERKFNITEYFMWMFQVLRVFILENKLWVMFLVLANILTGIMPLNFVKKYIFISVALVFYGRIFMFISYAKVLHRIESTESKYKFKSLILKYLKLLLVMIFIVPFVVILREQLKFAIKILIKNQISNTQIIGLIFLILTLVFIPYFTQIYAGRDMNIWESFKYNLILARKTRLRIGIPIIILTLLSGSLSMLTYYYNNFEQLYIRNIVIIFSESISSIFEIIFVIMYVIVFLNVEYDYLKLHGKNAEKMIENEI</sequence>
<keyword evidence="1" id="KW-0472">Membrane</keyword>
<proteinExistence type="predicted"/>
<evidence type="ECO:0000313" key="2">
    <source>
        <dbReference type="EMBL" id="XDU65526.1"/>
    </source>
</evidence>
<feature type="transmembrane region" description="Helical" evidence="1">
    <location>
        <begin position="99"/>
        <end position="119"/>
    </location>
</feature>